<comment type="pathway">
    <text evidence="9">Phospholipid metabolism; phosphatidylcholine biosynthesis; phosphatidylcholine from phosphocholine: step 1/2.</text>
</comment>
<dbReference type="AlphaFoldDB" id="A0A2U1JEW6"/>
<evidence type="ECO:0000256" key="7">
    <source>
        <dbReference type="ARBA" id="ARBA00023209"/>
    </source>
</evidence>
<dbReference type="EC" id="2.7.7.15" evidence="10"/>
<comment type="pathway">
    <text evidence="1">Lipid metabolism.</text>
</comment>
<dbReference type="Gene3D" id="3.40.50.620">
    <property type="entry name" value="HUPs"/>
    <property type="match status" value="1"/>
</dbReference>
<feature type="region of interest" description="Disordered" evidence="11">
    <location>
        <begin position="307"/>
        <end position="339"/>
    </location>
</feature>
<gene>
    <name evidence="13" type="ORF">BB558_000285</name>
</gene>
<reference evidence="13 14" key="1">
    <citation type="journal article" date="2018" name="MBio">
        <title>Comparative Genomics Reveals the Core Gene Toolbox for the Fungus-Insect Symbiosis.</title>
        <authorList>
            <person name="Wang Y."/>
            <person name="Stata M."/>
            <person name="Wang W."/>
            <person name="Stajich J.E."/>
            <person name="White M.M."/>
            <person name="Moncalvo J.M."/>
        </authorList>
    </citation>
    <scope>NUCLEOTIDE SEQUENCE [LARGE SCALE GENOMIC DNA]</scope>
    <source>
        <strain evidence="13 14">AUS-126-30</strain>
    </source>
</reference>
<proteinExistence type="inferred from homology"/>
<keyword evidence="4" id="KW-0808">Transferase</keyword>
<evidence type="ECO:0000256" key="10">
    <source>
        <dbReference type="ARBA" id="ARBA00026101"/>
    </source>
</evidence>
<feature type="compositionally biased region" description="Polar residues" evidence="11">
    <location>
        <begin position="14"/>
        <end position="27"/>
    </location>
</feature>
<evidence type="ECO:0000256" key="2">
    <source>
        <dbReference type="ARBA" id="ARBA00010101"/>
    </source>
</evidence>
<evidence type="ECO:0000256" key="5">
    <source>
        <dbReference type="ARBA" id="ARBA00022695"/>
    </source>
</evidence>
<comment type="similarity">
    <text evidence="2">Belongs to the cytidylyltransferase family.</text>
</comment>
<sequence length="356" mass="41103">MAEPLNNELFPLERSQSGTESISSSHTPLIPGSPMGLGDIDSTVELQPIPISQSFEPPKTVGYKVNTPPKDRPVRLYCDGIYDLFHFGHARAIEQAKKCLPNVYLLVGACNDADTHSRKGKTVMTERERYESLRHCRWVDEVIEDAPWIITQEFIDKHNIDYVCHDDLPYASVDCDDIYDFVKKQGKFWPTVRTENISTSDLITRIVRDYDKYLRRNLERGSTAKDLNISFIKEQELHIQKHVEGFRDHIKKSVNDTRSDLLAEIGDLKAELKSVLSFWEYRKTGLAKNFSAMFDSNVMTKLFRKRKTESNDLPSSKKAHITQDETHVSDEEKEEKENGKNEFMEWTNVLLKVKLM</sequence>
<feature type="domain" description="Cytidyltransferase-like" evidence="12">
    <location>
        <begin position="77"/>
        <end position="205"/>
    </location>
</feature>
<dbReference type="EMBL" id="MBFU01000011">
    <property type="protein sequence ID" value="PWA03538.1"/>
    <property type="molecule type" value="Genomic_DNA"/>
</dbReference>
<evidence type="ECO:0000256" key="1">
    <source>
        <dbReference type="ARBA" id="ARBA00005189"/>
    </source>
</evidence>
<dbReference type="GO" id="GO:0031210">
    <property type="term" value="F:phosphatidylcholine binding"/>
    <property type="evidence" value="ECO:0007669"/>
    <property type="project" value="TreeGrafter"/>
</dbReference>
<dbReference type="GO" id="GO:0004105">
    <property type="term" value="F:choline-phosphate cytidylyltransferase activity"/>
    <property type="evidence" value="ECO:0007669"/>
    <property type="project" value="UniProtKB-EC"/>
</dbReference>
<dbReference type="InterPro" id="IPR045049">
    <property type="entry name" value="Pcy1-like"/>
</dbReference>
<evidence type="ECO:0000256" key="9">
    <source>
        <dbReference type="ARBA" id="ARBA00025706"/>
    </source>
</evidence>
<accession>A0A2U1JEW6</accession>
<dbReference type="NCBIfam" id="TIGR00125">
    <property type="entry name" value="cyt_tran_rel"/>
    <property type="match status" value="1"/>
</dbReference>
<keyword evidence="7" id="KW-0594">Phospholipid biosynthesis</keyword>
<name>A0A2U1JEW6_SMIAN</name>
<dbReference type="InterPro" id="IPR004821">
    <property type="entry name" value="Cyt_trans-like"/>
</dbReference>
<dbReference type="Proteomes" id="UP000245591">
    <property type="component" value="Unassembled WGS sequence"/>
</dbReference>
<dbReference type="Pfam" id="PF01467">
    <property type="entry name" value="CTP_transf_like"/>
    <property type="match status" value="1"/>
</dbReference>
<keyword evidence="3" id="KW-0444">Lipid biosynthesis</keyword>
<organism evidence="13 14">
    <name type="scientific">Smittium angustum</name>
    <dbReference type="NCBI Taxonomy" id="133377"/>
    <lineage>
        <taxon>Eukaryota</taxon>
        <taxon>Fungi</taxon>
        <taxon>Fungi incertae sedis</taxon>
        <taxon>Zoopagomycota</taxon>
        <taxon>Kickxellomycotina</taxon>
        <taxon>Harpellomycetes</taxon>
        <taxon>Harpellales</taxon>
        <taxon>Legeriomycetaceae</taxon>
        <taxon>Smittium</taxon>
    </lineage>
</organism>
<keyword evidence="8" id="KW-1208">Phospholipid metabolism</keyword>
<dbReference type="CDD" id="cd02174">
    <property type="entry name" value="CCT"/>
    <property type="match status" value="1"/>
</dbReference>
<dbReference type="InterPro" id="IPR041723">
    <property type="entry name" value="CCT"/>
</dbReference>
<evidence type="ECO:0000256" key="8">
    <source>
        <dbReference type="ARBA" id="ARBA00023264"/>
    </source>
</evidence>
<evidence type="ECO:0000313" key="14">
    <source>
        <dbReference type="Proteomes" id="UP000245591"/>
    </source>
</evidence>
<evidence type="ECO:0000313" key="13">
    <source>
        <dbReference type="EMBL" id="PWA03538.1"/>
    </source>
</evidence>
<dbReference type="PANTHER" id="PTHR10739">
    <property type="entry name" value="CYTIDYLYLTRANSFERASE"/>
    <property type="match status" value="1"/>
</dbReference>
<evidence type="ECO:0000256" key="4">
    <source>
        <dbReference type="ARBA" id="ARBA00022679"/>
    </source>
</evidence>
<dbReference type="GO" id="GO:0005635">
    <property type="term" value="C:nuclear envelope"/>
    <property type="evidence" value="ECO:0007669"/>
    <property type="project" value="TreeGrafter"/>
</dbReference>
<comment type="caution">
    <text evidence="13">The sequence shown here is derived from an EMBL/GenBank/DDBJ whole genome shotgun (WGS) entry which is preliminary data.</text>
</comment>
<evidence type="ECO:0000259" key="12">
    <source>
        <dbReference type="Pfam" id="PF01467"/>
    </source>
</evidence>
<dbReference type="SUPFAM" id="SSF52374">
    <property type="entry name" value="Nucleotidylyl transferase"/>
    <property type="match status" value="1"/>
</dbReference>
<dbReference type="InterPro" id="IPR014729">
    <property type="entry name" value="Rossmann-like_a/b/a_fold"/>
</dbReference>
<protein>
    <recommendedName>
        <fullName evidence="10">choline-phosphate cytidylyltransferase</fullName>
        <ecNumber evidence="10">2.7.7.15</ecNumber>
    </recommendedName>
</protein>
<evidence type="ECO:0000256" key="11">
    <source>
        <dbReference type="SAM" id="MobiDB-lite"/>
    </source>
</evidence>
<evidence type="ECO:0000256" key="3">
    <source>
        <dbReference type="ARBA" id="ARBA00022516"/>
    </source>
</evidence>
<feature type="region of interest" description="Disordered" evidence="11">
    <location>
        <begin position="1"/>
        <end position="31"/>
    </location>
</feature>
<keyword evidence="14" id="KW-1185">Reference proteome</keyword>
<evidence type="ECO:0000256" key="6">
    <source>
        <dbReference type="ARBA" id="ARBA00023098"/>
    </source>
</evidence>
<dbReference type="FunFam" id="3.40.50.620:FF:000016">
    <property type="entry name" value="Putative choline-phosphate cytidylyltransferase B"/>
    <property type="match status" value="1"/>
</dbReference>
<dbReference type="PANTHER" id="PTHR10739:SF13">
    <property type="entry name" value="CHOLINE-PHOSPHATE CYTIDYLYLTRANSFERASE"/>
    <property type="match status" value="1"/>
</dbReference>
<feature type="compositionally biased region" description="Basic and acidic residues" evidence="11">
    <location>
        <begin position="321"/>
        <end position="339"/>
    </location>
</feature>
<keyword evidence="5" id="KW-0548">Nucleotidyltransferase</keyword>
<keyword evidence="6" id="KW-0443">Lipid metabolism</keyword>